<protein>
    <submittedName>
        <fullName evidence="1">Uncharacterized protein</fullName>
    </submittedName>
</protein>
<evidence type="ECO:0000313" key="1">
    <source>
        <dbReference type="EMBL" id="EFX83404.1"/>
    </source>
</evidence>
<dbReference type="EMBL" id="GL732537">
    <property type="protein sequence ID" value="EFX83404.1"/>
    <property type="molecule type" value="Genomic_DNA"/>
</dbReference>
<gene>
    <name evidence="1" type="ORF">DAPPUDRAFT_100734</name>
</gene>
<name>E9GB83_DAPPU</name>
<proteinExistence type="predicted"/>
<dbReference type="InParanoid" id="E9GB83"/>
<sequence length="111" mass="12446">MAWHGRLFALDWRPVPAIITTRYASFASAAIDLPSATISSVLDKQHTDIQFDWKNSVLVYTHVELKLKEDPFFPIPPGGVNYTEDGALVGDAWPYSSRLQGRKNVNSILPF</sequence>
<dbReference type="AlphaFoldDB" id="E9GB83"/>
<dbReference type="Proteomes" id="UP000000305">
    <property type="component" value="Unassembled WGS sequence"/>
</dbReference>
<accession>E9GB83</accession>
<organism evidence="1 2">
    <name type="scientific">Daphnia pulex</name>
    <name type="common">Water flea</name>
    <dbReference type="NCBI Taxonomy" id="6669"/>
    <lineage>
        <taxon>Eukaryota</taxon>
        <taxon>Metazoa</taxon>
        <taxon>Ecdysozoa</taxon>
        <taxon>Arthropoda</taxon>
        <taxon>Crustacea</taxon>
        <taxon>Branchiopoda</taxon>
        <taxon>Diplostraca</taxon>
        <taxon>Cladocera</taxon>
        <taxon>Anomopoda</taxon>
        <taxon>Daphniidae</taxon>
        <taxon>Daphnia</taxon>
    </lineage>
</organism>
<keyword evidence="2" id="KW-1185">Reference proteome</keyword>
<evidence type="ECO:0000313" key="2">
    <source>
        <dbReference type="Proteomes" id="UP000000305"/>
    </source>
</evidence>
<dbReference type="PhylomeDB" id="E9GB83"/>
<dbReference type="KEGG" id="dpx:DAPPUDRAFT_100734"/>
<dbReference type="HOGENOM" id="CLU_1983785_0_0_1"/>
<reference evidence="1 2" key="1">
    <citation type="journal article" date="2011" name="Science">
        <title>The ecoresponsive genome of Daphnia pulex.</title>
        <authorList>
            <person name="Colbourne J.K."/>
            <person name="Pfrender M.E."/>
            <person name="Gilbert D."/>
            <person name="Thomas W.K."/>
            <person name="Tucker A."/>
            <person name="Oakley T.H."/>
            <person name="Tokishita S."/>
            <person name="Aerts A."/>
            <person name="Arnold G.J."/>
            <person name="Basu M.K."/>
            <person name="Bauer D.J."/>
            <person name="Caceres C.E."/>
            <person name="Carmel L."/>
            <person name="Casola C."/>
            <person name="Choi J.H."/>
            <person name="Detter J.C."/>
            <person name="Dong Q."/>
            <person name="Dusheyko S."/>
            <person name="Eads B.D."/>
            <person name="Frohlich T."/>
            <person name="Geiler-Samerotte K.A."/>
            <person name="Gerlach D."/>
            <person name="Hatcher P."/>
            <person name="Jogdeo S."/>
            <person name="Krijgsveld J."/>
            <person name="Kriventseva E.V."/>
            <person name="Kultz D."/>
            <person name="Laforsch C."/>
            <person name="Lindquist E."/>
            <person name="Lopez J."/>
            <person name="Manak J.R."/>
            <person name="Muller J."/>
            <person name="Pangilinan J."/>
            <person name="Patwardhan R.P."/>
            <person name="Pitluck S."/>
            <person name="Pritham E.J."/>
            <person name="Rechtsteiner A."/>
            <person name="Rho M."/>
            <person name="Rogozin I.B."/>
            <person name="Sakarya O."/>
            <person name="Salamov A."/>
            <person name="Schaack S."/>
            <person name="Shapiro H."/>
            <person name="Shiga Y."/>
            <person name="Skalitzky C."/>
            <person name="Smith Z."/>
            <person name="Souvorov A."/>
            <person name="Sung W."/>
            <person name="Tang Z."/>
            <person name="Tsuchiya D."/>
            <person name="Tu H."/>
            <person name="Vos H."/>
            <person name="Wang M."/>
            <person name="Wolf Y.I."/>
            <person name="Yamagata H."/>
            <person name="Yamada T."/>
            <person name="Ye Y."/>
            <person name="Shaw J.R."/>
            <person name="Andrews J."/>
            <person name="Crease T.J."/>
            <person name="Tang H."/>
            <person name="Lucas S.M."/>
            <person name="Robertson H.M."/>
            <person name="Bork P."/>
            <person name="Koonin E.V."/>
            <person name="Zdobnov E.M."/>
            <person name="Grigoriev I.V."/>
            <person name="Lynch M."/>
            <person name="Boore J.L."/>
        </authorList>
    </citation>
    <scope>NUCLEOTIDE SEQUENCE [LARGE SCALE GENOMIC DNA]</scope>
</reference>